<name>A0A1C0YV59_9BACL</name>
<evidence type="ECO:0000313" key="1">
    <source>
        <dbReference type="EMBL" id="OCS91047.1"/>
    </source>
</evidence>
<comment type="caution">
    <text evidence="1">The sequence shown here is derived from an EMBL/GenBank/DDBJ whole genome shotgun (WGS) entry which is preliminary data.</text>
</comment>
<dbReference type="Proteomes" id="UP000093482">
    <property type="component" value="Unassembled WGS sequence"/>
</dbReference>
<dbReference type="OrthoDB" id="5891780at2"/>
<sequence length="278" mass="31392">MSVKTDQFEENIAEFIAQQQALPAKLPQWMIALNIQPNAKIVSAKRVGSKNAKTDILVTFANGAPLKISAKLTNADYFGNWYSHKRIVREFGEHAFQRLVSDCTQWANEWKHTKNASIFVGVSVSFGKRSGLTAREFTDVFTYEDIVKVVAGVGEGDDVANCLYQGSQLPETIEDLLSFLQPINEETVLALSKNFKVAYRPINPMTEDSNRGKCSYAKFQPYKQLVEQTTVTTLEQLNTLGEYVEVQYDSTNHNHILRELEAEYNIVIPKKVKTKKTT</sequence>
<protein>
    <submittedName>
        <fullName evidence="1">Uncharacterized protein</fullName>
    </submittedName>
</protein>
<keyword evidence="2" id="KW-1185">Reference proteome</keyword>
<dbReference type="AlphaFoldDB" id="A0A1C0YV59"/>
<proteinExistence type="predicted"/>
<accession>A0A1C0YV59</accession>
<evidence type="ECO:0000313" key="2">
    <source>
        <dbReference type="Proteomes" id="UP000093482"/>
    </source>
</evidence>
<dbReference type="RefSeq" id="WP_066463709.1">
    <property type="nucleotide sequence ID" value="NZ_MATO01000031.1"/>
</dbReference>
<gene>
    <name evidence="1" type="ORF">A6K76_09900</name>
</gene>
<organism evidence="1 2">
    <name type="scientific">Caryophanon latum</name>
    <dbReference type="NCBI Taxonomy" id="33977"/>
    <lineage>
        <taxon>Bacteria</taxon>
        <taxon>Bacillati</taxon>
        <taxon>Bacillota</taxon>
        <taxon>Bacilli</taxon>
        <taxon>Bacillales</taxon>
        <taxon>Caryophanaceae</taxon>
        <taxon>Caryophanon</taxon>
    </lineage>
</organism>
<reference evidence="1 2" key="1">
    <citation type="submission" date="2016-07" db="EMBL/GenBank/DDBJ databases">
        <title>Caryophanon latum genome sequencing.</title>
        <authorList>
            <person name="Verma A."/>
            <person name="Pal Y."/>
            <person name="Krishnamurthi S."/>
        </authorList>
    </citation>
    <scope>NUCLEOTIDE SEQUENCE [LARGE SCALE GENOMIC DNA]</scope>
    <source>
        <strain evidence="1 2">DSM 14151</strain>
    </source>
</reference>
<dbReference type="EMBL" id="MATO01000031">
    <property type="protein sequence ID" value="OCS91047.1"/>
    <property type="molecule type" value="Genomic_DNA"/>
</dbReference>